<accession>A0A5N5HJK4</accession>
<reference evidence="1 2" key="3">
    <citation type="submission" date="2019-11" db="EMBL/GenBank/DDBJ databases">
        <title>A de novo genome assembly of a pear dwarfing rootstock.</title>
        <authorList>
            <person name="Wang F."/>
            <person name="Wang J."/>
            <person name="Li S."/>
            <person name="Zhang Y."/>
            <person name="Fang M."/>
            <person name="Ma L."/>
            <person name="Zhao Y."/>
            <person name="Jiang S."/>
        </authorList>
    </citation>
    <scope>NUCLEOTIDE SEQUENCE [LARGE SCALE GENOMIC DNA]</scope>
    <source>
        <strain evidence="1">S2</strain>
        <tissue evidence="1">Leaf</tissue>
    </source>
</reference>
<dbReference type="Proteomes" id="UP000327157">
    <property type="component" value="Chromosome 16"/>
</dbReference>
<dbReference type="AlphaFoldDB" id="A0A5N5HJK4"/>
<protein>
    <submittedName>
        <fullName evidence="1">F-box protein</fullName>
    </submittedName>
</protein>
<keyword evidence="2" id="KW-1185">Reference proteome</keyword>
<proteinExistence type="predicted"/>
<reference evidence="2" key="2">
    <citation type="submission" date="2019-10" db="EMBL/GenBank/DDBJ databases">
        <title>A de novo genome assembly of a pear dwarfing rootstock.</title>
        <authorList>
            <person name="Wang F."/>
            <person name="Wang J."/>
            <person name="Li S."/>
            <person name="Zhang Y."/>
            <person name="Fang M."/>
            <person name="Ma L."/>
            <person name="Zhao Y."/>
            <person name="Jiang S."/>
        </authorList>
    </citation>
    <scope>NUCLEOTIDE SEQUENCE [LARGE SCALE GENOMIC DNA]</scope>
</reference>
<gene>
    <name evidence="1" type="ORF">D8674_018031</name>
</gene>
<comment type="caution">
    <text evidence="1">The sequence shown here is derived from an EMBL/GenBank/DDBJ whole genome shotgun (WGS) entry which is preliminary data.</text>
</comment>
<evidence type="ECO:0000313" key="2">
    <source>
        <dbReference type="Proteomes" id="UP000327157"/>
    </source>
</evidence>
<dbReference type="EMBL" id="SMOL01000160">
    <property type="protein sequence ID" value="KAB2626371.1"/>
    <property type="molecule type" value="Genomic_DNA"/>
</dbReference>
<sequence length="71" mass="8111">MNGRFGMTNFESGSWSDLRMDLRKATRRPSLCGMTWSTVRMSTSVWGIASLGLFAHPDSDRRSKNRKKKKS</sequence>
<evidence type="ECO:0000313" key="1">
    <source>
        <dbReference type="EMBL" id="KAB2626371.1"/>
    </source>
</evidence>
<name>A0A5N5HJK4_9ROSA</name>
<reference evidence="1 2" key="1">
    <citation type="submission" date="2019-09" db="EMBL/GenBank/DDBJ databases">
        <authorList>
            <person name="Ou C."/>
        </authorList>
    </citation>
    <scope>NUCLEOTIDE SEQUENCE [LARGE SCALE GENOMIC DNA]</scope>
    <source>
        <strain evidence="1">S2</strain>
        <tissue evidence="1">Leaf</tissue>
    </source>
</reference>
<organism evidence="1 2">
    <name type="scientific">Pyrus ussuriensis x Pyrus communis</name>
    <dbReference type="NCBI Taxonomy" id="2448454"/>
    <lineage>
        <taxon>Eukaryota</taxon>
        <taxon>Viridiplantae</taxon>
        <taxon>Streptophyta</taxon>
        <taxon>Embryophyta</taxon>
        <taxon>Tracheophyta</taxon>
        <taxon>Spermatophyta</taxon>
        <taxon>Magnoliopsida</taxon>
        <taxon>eudicotyledons</taxon>
        <taxon>Gunneridae</taxon>
        <taxon>Pentapetalae</taxon>
        <taxon>rosids</taxon>
        <taxon>fabids</taxon>
        <taxon>Rosales</taxon>
        <taxon>Rosaceae</taxon>
        <taxon>Amygdaloideae</taxon>
        <taxon>Maleae</taxon>
        <taxon>Pyrus</taxon>
    </lineage>
</organism>